<name>A0A2M7WT51_9BACT</name>
<gene>
    <name evidence="2" type="ORF">CO185_00305</name>
</gene>
<comment type="caution">
    <text evidence="2">The sequence shown here is derived from an EMBL/GenBank/DDBJ whole genome shotgun (WGS) entry which is preliminary data.</text>
</comment>
<keyword evidence="1" id="KW-0472">Membrane</keyword>
<protein>
    <recommendedName>
        <fullName evidence="4">DoxX family protein</fullName>
    </recommendedName>
</protein>
<feature type="transmembrane region" description="Helical" evidence="1">
    <location>
        <begin position="80"/>
        <end position="99"/>
    </location>
</feature>
<organism evidence="2 3">
    <name type="scientific">Candidatus Zambryskibacteria bacterium CG_4_9_14_3_um_filter_42_15</name>
    <dbReference type="NCBI Taxonomy" id="1975112"/>
    <lineage>
        <taxon>Bacteria</taxon>
        <taxon>Candidatus Zambryskiibacteriota</taxon>
    </lineage>
</organism>
<reference evidence="3" key="1">
    <citation type="submission" date="2017-09" db="EMBL/GenBank/DDBJ databases">
        <title>Depth-based differentiation of microbial function through sediment-hosted aquifers and enrichment of novel symbionts in the deep terrestrial subsurface.</title>
        <authorList>
            <person name="Probst A.J."/>
            <person name="Ladd B."/>
            <person name="Jarett J.K."/>
            <person name="Geller-Mcgrath D.E."/>
            <person name="Sieber C.M.K."/>
            <person name="Emerson J.B."/>
            <person name="Anantharaman K."/>
            <person name="Thomas B.C."/>
            <person name="Malmstrom R."/>
            <person name="Stieglmeier M."/>
            <person name="Klingl A."/>
            <person name="Woyke T."/>
            <person name="Ryan C.M."/>
            <person name="Banfield J.F."/>
        </authorList>
    </citation>
    <scope>NUCLEOTIDE SEQUENCE [LARGE SCALE GENOMIC DNA]</scope>
</reference>
<keyword evidence="1" id="KW-0812">Transmembrane</keyword>
<feature type="transmembrane region" description="Helical" evidence="1">
    <location>
        <begin position="46"/>
        <end position="68"/>
    </location>
</feature>
<evidence type="ECO:0000256" key="1">
    <source>
        <dbReference type="SAM" id="Phobius"/>
    </source>
</evidence>
<dbReference type="AlphaFoldDB" id="A0A2M7WT51"/>
<evidence type="ECO:0000313" key="3">
    <source>
        <dbReference type="Proteomes" id="UP000230758"/>
    </source>
</evidence>
<proteinExistence type="predicted"/>
<evidence type="ECO:0000313" key="2">
    <source>
        <dbReference type="EMBL" id="PJA33172.1"/>
    </source>
</evidence>
<evidence type="ECO:0008006" key="4">
    <source>
        <dbReference type="Google" id="ProtNLM"/>
    </source>
</evidence>
<sequence length="128" mass="14158">MFLWPFFDKVFGLGFATNSADAWINGASPTAGFLSFGTRGPFADFFQSMVGLGFYGVNIIDWLFMLGILGTGLTLLFNRFVVWGALAGSLIMLFIYMAAFPPEHSPLLDDHLLQILALVLLAQRSKER</sequence>
<dbReference type="EMBL" id="PFXF01000005">
    <property type="protein sequence ID" value="PJA33172.1"/>
    <property type="molecule type" value="Genomic_DNA"/>
</dbReference>
<accession>A0A2M7WT51</accession>
<keyword evidence="1" id="KW-1133">Transmembrane helix</keyword>
<dbReference type="Proteomes" id="UP000230758">
    <property type="component" value="Unassembled WGS sequence"/>
</dbReference>